<keyword evidence="4 13" id="KW-0813">Transport</keyword>
<organism evidence="14 15">
    <name type="scientific">Artemia franciscana</name>
    <name type="common">Brine shrimp</name>
    <name type="synonym">Artemia sanfranciscana</name>
    <dbReference type="NCBI Taxonomy" id="6661"/>
    <lineage>
        <taxon>Eukaryota</taxon>
        <taxon>Metazoa</taxon>
        <taxon>Ecdysozoa</taxon>
        <taxon>Arthropoda</taxon>
        <taxon>Crustacea</taxon>
        <taxon>Branchiopoda</taxon>
        <taxon>Anostraca</taxon>
        <taxon>Artemiidae</taxon>
        <taxon>Artemia</taxon>
    </lineage>
</organism>
<comment type="subunit">
    <text evidence="12 13">Component of the ubiquinol-cytochrome c oxidoreductase (cytochrome b-c1 complex, complex III, CIII), a multisubunit enzyme composed of 11 subunits. The complex is composed of 3 respiratory subunits cytochrome b, cytochrome c1 and Rieske protein UQCRFS1, 2 core protein subunits UQCRC1/QCR1 and UQCRC2/QCR2, and 6 low-molecular weight protein subunits UQCRH/QCR6, UQCRB/QCR7, UQCRQ/QCR8, UQCR10/QCR9, UQCR11/QCR10 and subunit 9, the cleavage product of Rieske protein UQCRFS1. The complex exists as an obligatory dimer and forms supercomplexes (SCs) in the inner mitochondrial membrane with NADH-ubiquinone oxidoreductase (complex I, CI) and cytochrome c oxidase (complex IV, CIV), resulting in different assemblies (supercomplex SCI(1)III(2)IV(1) and megacomplex MCI(2)III(2)IV(2)). Interacts with UQCC6.</text>
</comment>
<dbReference type="SUPFAM" id="SSF81508">
    <property type="entry name" value="Ubiquinone-binding protein QP-C of cytochrome bc1 complex (Ubiquinol-cytochrome c reductase)"/>
    <property type="match status" value="1"/>
</dbReference>
<evidence type="ECO:0000256" key="12">
    <source>
        <dbReference type="ARBA" id="ARBA00047105"/>
    </source>
</evidence>
<accession>A0AA88I839</accession>
<evidence type="ECO:0000256" key="1">
    <source>
        <dbReference type="ARBA" id="ARBA00004434"/>
    </source>
</evidence>
<dbReference type="InterPro" id="IPR036642">
    <property type="entry name" value="Cyt_bc1_su8_sf"/>
</dbReference>
<dbReference type="Pfam" id="PF02939">
    <property type="entry name" value="UcrQ"/>
    <property type="match status" value="1"/>
</dbReference>
<dbReference type="GO" id="GO:0045275">
    <property type="term" value="C:respiratory chain complex III"/>
    <property type="evidence" value="ECO:0007669"/>
    <property type="project" value="UniProtKB-UniRule"/>
</dbReference>
<dbReference type="Gene3D" id="1.20.5.210">
    <property type="entry name" value="Cytochrome b-c1 complex subunit 8"/>
    <property type="match status" value="1"/>
</dbReference>
<evidence type="ECO:0000256" key="11">
    <source>
        <dbReference type="ARBA" id="ARBA00023136"/>
    </source>
</evidence>
<dbReference type="FunFam" id="1.20.5.210:FF:000001">
    <property type="entry name" value="Cytochrome b-c1 complex subunit 8"/>
    <property type="match status" value="1"/>
</dbReference>
<proteinExistence type="inferred from homology"/>
<dbReference type="AlphaFoldDB" id="A0AA88I839"/>
<keyword evidence="6" id="KW-0812">Transmembrane</keyword>
<reference evidence="14" key="1">
    <citation type="submission" date="2023-07" db="EMBL/GenBank/DDBJ databases">
        <title>Chromosome-level genome assembly of Artemia franciscana.</title>
        <authorList>
            <person name="Jo E."/>
        </authorList>
    </citation>
    <scope>NUCLEOTIDE SEQUENCE</scope>
    <source>
        <tissue evidence="14">Whole body</tissue>
    </source>
</reference>
<gene>
    <name evidence="14" type="ORF">QYM36_004080</name>
</gene>
<keyword evidence="8 13" id="KW-0249">Electron transport</keyword>
<dbReference type="PANTHER" id="PTHR12119">
    <property type="entry name" value="UBIQUINOL-CYTOCHROME C REDUCTASE COMPLEX UBIQUINONE-BINDING PROTEIN QP-C"/>
    <property type="match status" value="1"/>
</dbReference>
<name>A0AA88I839_ARTSF</name>
<dbReference type="InterPro" id="IPR004205">
    <property type="entry name" value="Cyt_bc1_su8"/>
</dbReference>
<dbReference type="GO" id="GO:0005743">
    <property type="term" value="C:mitochondrial inner membrane"/>
    <property type="evidence" value="ECO:0007669"/>
    <property type="project" value="UniProtKB-SubCell"/>
</dbReference>
<evidence type="ECO:0000256" key="8">
    <source>
        <dbReference type="ARBA" id="ARBA00022982"/>
    </source>
</evidence>
<keyword evidence="5 13" id="KW-0679">Respiratory chain</keyword>
<keyword evidence="11" id="KW-0472">Membrane</keyword>
<evidence type="ECO:0000313" key="15">
    <source>
        <dbReference type="Proteomes" id="UP001187531"/>
    </source>
</evidence>
<protein>
    <recommendedName>
        <fullName evidence="3 13">Cytochrome b-c1 complex subunit 8</fullName>
    </recommendedName>
    <alternativeName>
        <fullName evidence="13">Complex III subunit 8</fullName>
    </alternativeName>
</protein>
<comment type="subcellular location">
    <subcellularLocation>
        <location evidence="1 13">Mitochondrion inner membrane</location>
        <topology evidence="1 13">Single-pass membrane protein</topology>
    </subcellularLocation>
</comment>
<comment type="similarity">
    <text evidence="2 13">Belongs to the UQCRQ/QCR8 family.</text>
</comment>
<keyword evidence="15" id="KW-1185">Reference proteome</keyword>
<evidence type="ECO:0000256" key="10">
    <source>
        <dbReference type="ARBA" id="ARBA00023128"/>
    </source>
</evidence>
<evidence type="ECO:0000256" key="5">
    <source>
        <dbReference type="ARBA" id="ARBA00022660"/>
    </source>
</evidence>
<comment type="caution">
    <text evidence="14">The sequence shown here is derived from an EMBL/GenBank/DDBJ whole genome shotgun (WGS) entry which is preliminary data.</text>
</comment>
<dbReference type="Proteomes" id="UP001187531">
    <property type="component" value="Unassembled WGS sequence"/>
</dbReference>
<dbReference type="PANTHER" id="PTHR12119:SF2">
    <property type="entry name" value="CYTOCHROME B-C1 COMPLEX SUBUNIT 8"/>
    <property type="match status" value="1"/>
</dbReference>
<dbReference type="GO" id="GO:0006122">
    <property type="term" value="P:mitochondrial electron transport, ubiquinol to cytochrome c"/>
    <property type="evidence" value="ECO:0007669"/>
    <property type="project" value="UniProtKB-UniRule"/>
</dbReference>
<evidence type="ECO:0000256" key="6">
    <source>
        <dbReference type="ARBA" id="ARBA00022692"/>
    </source>
</evidence>
<keyword evidence="9" id="KW-1133">Transmembrane helix</keyword>
<evidence type="ECO:0000256" key="2">
    <source>
        <dbReference type="ARBA" id="ARBA00007668"/>
    </source>
</evidence>
<evidence type="ECO:0000313" key="14">
    <source>
        <dbReference type="EMBL" id="KAK2720046.1"/>
    </source>
</evidence>
<comment type="function">
    <text evidence="13">Component of the ubiquinol-cytochrome c oxidoreductase, a multisubunit transmembrane complex that is part of the mitochondrial electron transport chain which drives oxidative phosphorylation. The complex plays an important role in the uptake of multiple carbon sources present in different host niches.</text>
</comment>
<keyword evidence="7 13" id="KW-0999">Mitochondrion inner membrane</keyword>
<evidence type="ECO:0000256" key="4">
    <source>
        <dbReference type="ARBA" id="ARBA00022448"/>
    </source>
</evidence>
<evidence type="ECO:0000256" key="3">
    <source>
        <dbReference type="ARBA" id="ARBA00016324"/>
    </source>
</evidence>
<evidence type="ECO:0000256" key="9">
    <source>
        <dbReference type="ARBA" id="ARBA00022989"/>
    </source>
</evidence>
<dbReference type="EMBL" id="JAVRJZ010000007">
    <property type="protein sequence ID" value="KAK2720046.1"/>
    <property type="molecule type" value="Genomic_DNA"/>
</dbReference>
<keyword evidence="10 13" id="KW-0496">Mitochondrion</keyword>
<evidence type="ECO:0000256" key="7">
    <source>
        <dbReference type="ARBA" id="ARBA00022792"/>
    </source>
</evidence>
<sequence>MYNRLLTLDMIEPTDSNMAKGFGELSNVRGIIKYSISPFEQRAFAGAISKGLPNLFRRFRSKFFIVAPPFMIAYYIYDQTEKAHARMMRKNPADFANDV</sequence>
<evidence type="ECO:0000256" key="13">
    <source>
        <dbReference type="RuleBase" id="RU368118"/>
    </source>
</evidence>